<dbReference type="PANTHER" id="PTHR43689">
    <property type="entry name" value="HYDROLASE"/>
    <property type="match status" value="1"/>
</dbReference>
<dbReference type="InterPro" id="IPR029058">
    <property type="entry name" value="AB_hydrolase_fold"/>
</dbReference>
<accession>A0ABM3ABI5</accession>
<evidence type="ECO:0000313" key="1">
    <source>
        <dbReference type="Proteomes" id="UP000818029"/>
    </source>
</evidence>
<reference evidence="1" key="1">
    <citation type="journal article" date="2020" name="Nat. Genet.">
        <title>Genomic diversifications of five Gossypium allopolyploid species and their impact on cotton improvement.</title>
        <authorList>
            <person name="Chen Z.J."/>
            <person name="Sreedasyam A."/>
            <person name="Ando A."/>
            <person name="Song Q."/>
            <person name="De Santiago L.M."/>
            <person name="Hulse-Kemp A.M."/>
            <person name="Ding M."/>
            <person name="Ye W."/>
            <person name="Kirkbride R.C."/>
            <person name="Jenkins J."/>
            <person name="Plott C."/>
            <person name="Lovell J."/>
            <person name="Lin Y.M."/>
            <person name="Vaughn R."/>
            <person name="Liu B."/>
            <person name="Simpson S."/>
            <person name="Scheffler B.E."/>
            <person name="Wen L."/>
            <person name="Saski C.A."/>
            <person name="Grover C.E."/>
            <person name="Hu G."/>
            <person name="Conover J.L."/>
            <person name="Carlson J.W."/>
            <person name="Shu S."/>
            <person name="Boston L.B."/>
            <person name="Williams M."/>
            <person name="Peterson D.G."/>
            <person name="McGee K."/>
            <person name="Jones D.C."/>
            <person name="Wendel J.F."/>
            <person name="Stelly D.M."/>
            <person name="Grimwood J."/>
            <person name="Schmutz J."/>
        </authorList>
    </citation>
    <scope>NUCLEOTIDE SEQUENCE [LARGE SCALE GENOMIC DNA]</scope>
    <source>
        <strain evidence="1">cv. TM-1</strain>
    </source>
</reference>
<dbReference type="Proteomes" id="UP000818029">
    <property type="component" value="Chromosome A03"/>
</dbReference>
<protein>
    <submittedName>
        <fullName evidence="2">Uncharacterized protein</fullName>
    </submittedName>
</protein>
<keyword evidence="1" id="KW-1185">Reference proteome</keyword>
<reference evidence="2" key="2">
    <citation type="submission" date="2025-08" db="UniProtKB">
        <authorList>
            <consortium name="RefSeq"/>
        </authorList>
    </citation>
    <scope>IDENTIFICATION</scope>
</reference>
<name>A0ABM3ABI5_GOSHI</name>
<dbReference type="GeneID" id="121218432"/>
<dbReference type="RefSeq" id="XP_040951554.1">
    <property type="nucleotide sequence ID" value="XM_041095620.1"/>
</dbReference>
<dbReference type="PANTHER" id="PTHR43689:SF53">
    <property type="entry name" value="ALPHA_BETA-HYDROLASES SUPERFAMILY PROTEIN"/>
    <property type="match status" value="1"/>
</dbReference>
<proteinExistence type="predicted"/>
<organism evidence="1 2">
    <name type="scientific">Gossypium hirsutum</name>
    <name type="common">Upland cotton</name>
    <name type="synonym">Gossypium mexicanum</name>
    <dbReference type="NCBI Taxonomy" id="3635"/>
    <lineage>
        <taxon>Eukaryota</taxon>
        <taxon>Viridiplantae</taxon>
        <taxon>Streptophyta</taxon>
        <taxon>Embryophyta</taxon>
        <taxon>Tracheophyta</taxon>
        <taxon>Spermatophyta</taxon>
        <taxon>Magnoliopsida</taxon>
        <taxon>eudicotyledons</taxon>
        <taxon>Gunneridae</taxon>
        <taxon>Pentapetalae</taxon>
        <taxon>rosids</taxon>
        <taxon>malvids</taxon>
        <taxon>Malvales</taxon>
        <taxon>Malvaceae</taxon>
        <taxon>Malvoideae</taxon>
        <taxon>Gossypium</taxon>
    </lineage>
</organism>
<dbReference type="Gene3D" id="3.40.50.1820">
    <property type="entry name" value="alpha/beta hydrolase"/>
    <property type="match status" value="1"/>
</dbReference>
<evidence type="ECO:0000313" key="2">
    <source>
        <dbReference type="RefSeq" id="XP_040951554.1"/>
    </source>
</evidence>
<gene>
    <name evidence="2" type="primary">LOC121218432</name>
</gene>
<sequence>MTEELVQIILHPGIEPGAVDVFLEFICYSGGPLPKELLPQVECPVLIAWGDKDPWESIELGRAYEDFDTVEDFVVLTNVGHCPQVCSLMKLVLPNVGHCPQDEAPHLVNPLVESFVSRHSKSPANASTTI</sequence>
<dbReference type="SUPFAM" id="SSF53474">
    <property type="entry name" value="alpha/beta-Hydrolases"/>
    <property type="match status" value="1"/>
</dbReference>